<dbReference type="Gene3D" id="3.40.50.300">
    <property type="entry name" value="P-loop containing nucleotide triphosphate hydrolases"/>
    <property type="match status" value="1"/>
</dbReference>
<name>A0ABN2SIC5_9MICO</name>
<evidence type="ECO:0000313" key="3">
    <source>
        <dbReference type="Proteomes" id="UP001500013"/>
    </source>
</evidence>
<dbReference type="EMBL" id="BAAAPU010000009">
    <property type="protein sequence ID" value="GAA1987166.1"/>
    <property type="molecule type" value="Genomic_DNA"/>
</dbReference>
<dbReference type="InterPro" id="IPR027417">
    <property type="entry name" value="P-loop_NTPase"/>
</dbReference>
<evidence type="ECO:0000259" key="1">
    <source>
        <dbReference type="SMART" id="SM00382"/>
    </source>
</evidence>
<organism evidence="2 3">
    <name type="scientific">Terrabacter lapilli</name>
    <dbReference type="NCBI Taxonomy" id="436231"/>
    <lineage>
        <taxon>Bacteria</taxon>
        <taxon>Bacillati</taxon>
        <taxon>Actinomycetota</taxon>
        <taxon>Actinomycetes</taxon>
        <taxon>Micrococcales</taxon>
        <taxon>Intrasporangiaceae</taxon>
        <taxon>Terrabacter</taxon>
    </lineage>
</organism>
<reference evidence="2 3" key="1">
    <citation type="journal article" date="2019" name="Int. J. Syst. Evol. Microbiol.">
        <title>The Global Catalogue of Microorganisms (GCM) 10K type strain sequencing project: providing services to taxonomists for standard genome sequencing and annotation.</title>
        <authorList>
            <consortium name="The Broad Institute Genomics Platform"/>
            <consortium name="The Broad Institute Genome Sequencing Center for Infectious Disease"/>
            <person name="Wu L."/>
            <person name="Ma J."/>
        </authorList>
    </citation>
    <scope>NUCLEOTIDE SEQUENCE [LARGE SCALE GENOMIC DNA]</scope>
    <source>
        <strain evidence="2 3">JCM 15628</strain>
    </source>
</reference>
<evidence type="ECO:0000313" key="2">
    <source>
        <dbReference type="EMBL" id="GAA1987166.1"/>
    </source>
</evidence>
<gene>
    <name evidence="2" type="ORF">GCM10009817_30840</name>
</gene>
<feature type="domain" description="AAA+ ATPase" evidence="1">
    <location>
        <begin position="397"/>
        <end position="666"/>
    </location>
</feature>
<dbReference type="InterPro" id="IPR003593">
    <property type="entry name" value="AAA+_ATPase"/>
</dbReference>
<proteinExistence type="predicted"/>
<dbReference type="Pfam" id="PF13481">
    <property type="entry name" value="AAA_25"/>
    <property type="match status" value="1"/>
</dbReference>
<dbReference type="Proteomes" id="UP001500013">
    <property type="component" value="Unassembled WGS sequence"/>
</dbReference>
<protein>
    <recommendedName>
        <fullName evidence="1">AAA+ ATPase domain-containing protein</fullName>
    </recommendedName>
</protein>
<sequence length="677" mass="73494">MTAPTLRATDQVRGPHAGRARLEEDCGPASAVASYLDAVFGESDGRAHLAVGSGQRLEDGKLRFRSWVQSSFAWPAERDLLARNVAQEAAAGADVYLCPYLMAGSGRAKGAAVERRKVHADVDGQLDLDRVDRLSGYAVASGSAGHGHVYVDLDRPVPAAHHEALCRALGRYLGDADAKISDNDLLRPPGTWNHKAAPPRAVAWRRKPTGIAWDPELLAQALGVALPSPDLPQALSTPMAAAEPVDLDTLPARVRDALALVSGDRSTDTMRVVGACHDTGLTLAQTRGVVADRADLAERLASRHDDDVLRCWLKATDSRAERTRARNDEADSLQALDGAPAAAPSPAPGTVAGTVPGAAADEDAAARTRRLFPRIDWHQLWADDTEEEWIHHPLLPARRSVVIYSPPKVGKSLVALEMAVAVSRGDMFLGYAIGARHRVLYVDFENDPRGDVRSRLQAMGYTPDDLDHLDYLSFPRLAGLDTERGSLELLEAVRVYGSQVVVIDTVSRAVDGEENSNDTWLGLYRHTLVKLKSAGIAVLRLDHTGKDETKGQRGGSAKSGDVDAIWRLTRITEERFRLECTDSRLQISTKSLHLRRHQLPRLHHTVEVLGAVSDHDAKVAHLVELCNANGLAVEANRDAVRTFAATRGIKVSGRVVQDVIRTRKGELQREFTSARDG</sequence>
<comment type="caution">
    <text evidence="2">The sequence shown here is derived from an EMBL/GenBank/DDBJ whole genome shotgun (WGS) entry which is preliminary data.</text>
</comment>
<dbReference type="SUPFAM" id="SSF52540">
    <property type="entry name" value="P-loop containing nucleoside triphosphate hydrolases"/>
    <property type="match status" value="1"/>
</dbReference>
<dbReference type="SMART" id="SM00382">
    <property type="entry name" value="AAA"/>
    <property type="match status" value="1"/>
</dbReference>
<dbReference type="RefSeq" id="WP_344064419.1">
    <property type="nucleotide sequence ID" value="NZ_BAAAPU010000009.1"/>
</dbReference>
<keyword evidence="3" id="KW-1185">Reference proteome</keyword>
<accession>A0ABN2SIC5</accession>